<dbReference type="Proteomes" id="UP001604277">
    <property type="component" value="Unassembled WGS sequence"/>
</dbReference>
<name>A0ABD1UTK1_9LAMI</name>
<evidence type="ECO:0000256" key="9">
    <source>
        <dbReference type="RuleBase" id="RU003814"/>
    </source>
</evidence>
<dbReference type="GO" id="GO:0005829">
    <property type="term" value="C:cytosol"/>
    <property type="evidence" value="ECO:0007669"/>
    <property type="project" value="UniProtKB-SubCell"/>
</dbReference>
<dbReference type="GO" id="GO:0003743">
    <property type="term" value="F:translation initiation factor activity"/>
    <property type="evidence" value="ECO:0007669"/>
    <property type="project" value="UniProtKB-KW"/>
</dbReference>
<dbReference type="AlphaFoldDB" id="A0ABD1UTK1"/>
<keyword evidence="4" id="KW-0396">Initiation factor</keyword>
<evidence type="ECO:0000256" key="2">
    <source>
        <dbReference type="ARBA" id="ARBA00007251"/>
    </source>
</evidence>
<comment type="caution">
    <text evidence="11">The sequence shown here is derived from an EMBL/GenBank/DDBJ whole genome shotgun (WGS) entry which is preliminary data.</text>
</comment>
<evidence type="ECO:0000256" key="8">
    <source>
        <dbReference type="ARBA" id="ARBA00046432"/>
    </source>
</evidence>
<keyword evidence="5" id="KW-0648">Protein biosynthesis</keyword>
<evidence type="ECO:0000256" key="5">
    <source>
        <dbReference type="ARBA" id="ARBA00022917"/>
    </source>
</evidence>
<feature type="compositionally biased region" description="Polar residues" evidence="10">
    <location>
        <begin position="112"/>
        <end position="123"/>
    </location>
</feature>
<comment type="subcellular location">
    <subcellularLocation>
        <location evidence="1">Cytoplasm</location>
        <location evidence="1">Cytosol</location>
    </subcellularLocation>
</comment>
<protein>
    <recommendedName>
        <fullName evidence="6">Translation initiation factor eIF2B subunit delta</fullName>
    </recommendedName>
    <alternativeName>
        <fullName evidence="7">eIF2B GDP-GTP exchange factor subunit delta</fullName>
    </alternativeName>
</protein>
<feature type="compositionally biased region" description="Basic and acidic residues" evidence="10">
    <location>
        <begin position="221"/>
        <end position="255"/>
    </location>
</feature>
<dbReference type="EMBL" id="JBFOLJ010000006">
    <property type="protein sequence ID" value="KAL2528391.1"/>
    <property type="molecule type" value="Genomic_DNA"/>
</dbReference>
<reference evidence="12" key="1">
    <citation type="submission" date="2024-07" db="EMBL/GenBank/DDBJ databases">
        <title>Two chromosome-level genome assemblies of Korean endemic species Abeliophyllum distichum and Forsythia ovata (Oleaceae).</title>
        <authorList>
            <person name="Jang H."/>
        </authorList>
    </citation>
    <scope>NUCLEOTIDE SEQUENCE [LARGE SCALE GENOMIC DNA]</scope>
</reference>
<evidence type="ECO:0000256" key="1">
    <source>
        <dbReference type="ARBA" id="ARBA00004514"/>
    </source>
</evidence>
<evidence type="ECO:0000313" key="11">
    <source>
        <dbReference type="EMBL" id="KAL2528391.1"/>
    </source>
</evidence>
<comment type="similarity">
    <text evidence="2 9">Belongs to the eIF-2B alpha/beta/delta subunits family.</text>
</comment>
<accession>A0ABD1UTK1</accession>
<dbReference type="InterPro" id="IPR037171">
    <property type="entry name" value="NagB/RpiA_transferase-like"/>
</dbReference>
<dbReference type="Gene3D" id="3.40.50.10470">
    <property type="entry name" value="Translation initiation factor eif-2b, domain 2"/>
    <property type="match status" value="1"/>
</dbReference>
<keyword evidence="12" id="KW-1185">Reference proteome</keyword>
<dbReference type="Pfam" id="PF01008">
    <property type="entry name" value="IF-2B"/>
    <property type="match status" value="1"/>
</dbReference>
<evidence type="ECO:0000256" key="7">
    <source>
        <dbReference type="ARBA" id="ARBA00044356"/>
    </source>
</evidence>
<dbReference type="SUPFAM" id="SSF100950">
    <property type="entry name" value="NagB/RpiA/CoA transferase-like"/>
    <property type="match status" value="1"/>
</dbReference>
<gene>
    <name evidence="11" type="ORF">Fot_20992</name>
</gene>
<feature type="compositionally biased region" description="Basic and acidic residues" evidence="10">
    <location>
        <begin position="167"/>
        <end position="179"/>
    </location>
</feature>
<evidence type="ECO:0000256" key="3">
    <source>
        <dbReference type="ARBA" id="ARBA00022490"/>
    </source>
</evidence>
<proteinExistence type="inferred from homology"/>
<dbReference type="InterPro" id="IPR000649">
    <property type="entry name" value="IF-2B-related"/>
</dbReference>
<feature type="compositionally biased region" description="Polar residues" evidence="10">
    <location>
        <begin position="84"/>
        <end position="96"/>
    </location>
</feature>
<dbReference type="PANTHER" id="PTHR10233">
    <property type="entry name" value="TRANSLATION INITIATION FACTOR EIF-2B"/>
    <property type="match status" value="1"/>
</dbReference>
<keyword evidence="3" id="KW-0963">Cytoplasm</keyword>
<evidence type="ECO:0000256" key="10">
    <source>
        <dbReference type="SAM" id="MobiDB-lite"/>
    </source>
</evidence>
<sequence>MDARRVPRTVTDPKVRQVGFFAPVAPLDGSPSGPLRPTTPSPPVSGNSLSPVMIPLPRHLSSDNAPLSPLNAGGGDSFLPVGSYNPSEFSSPTATEDFSEDNFSKDTGWILNDNSGKIATSLTPGGADKAAVKQNTHSASGLTPGITDGGPPTEVQKEQAPVSSMPLKEKTTKAERRALQEAQRAAKASATAGGSKKSVAASAVVTSANANPKKVAKAPPQKKDSSSVAASEKRAGDRQTDKDRKKDVPHPRMQFDDEDRVEKAKKRSVVKQTEARNRVELFRHLPQYEHGTRLADLESKFFQLDPVHPAVYKVGLRFLSGDISGGNARCIAMLQAFQESIKDYSTRLEKTLIEKWDLPAKINGYVSFLIECRPLSISMGNAIRFLKTQIAELPLTMSESEAKASLLSDINRFINEKIILADKVIVRHAVTKIRDGDVLLTYGSSSVVEMIFLCAHELGKQFQVVIVDSRPKHEGKMLLRRLVGKGVSCTYTHINAISYIMHEVTRVFLGASSVLSNGTVYSRVGTASVAMVAHQFHVPVLVCCEAYKFHKRVQLDSICFNELGDPDAIARVSGKEDINYLDDWTSSENLQLLNLTYDATPSDYTSMIITEYGMIPPTSVPVIVQEYGGEHLWI</sequence>
<comment type="subunit">
    <text evidence="8">Component of the translation initiation factor 2B (eIF2B) complex which is a heterodecamer of two sets of five different subunits: alpha, beta, gamma, delta and epsilon. Subunits alpha, beta and delta comprise a regulatory subcomplex and subunits epsilon and gamma comprise a catalytic subcomplex. Within the complex, the hexameric regulatory complex resides at the center, with the two heterodimeric catalytic subcomplexes bound on opposite sides.</text>
</comment>
<feature type="compositionally biased region" description="Low complexity" evidence="10">
    <location>
        <begin position="185"/>
        <end position="219"/>
    </location>
</feature>
<dbReference type="PANTHER" id="PTHR10233:SF14">
    <property type="entry name" value="TRANSLATION INITIATION FACTOR EIF-2B SUBUNIT DELTA"/>
    <property type="match status" value="1"/>
</dbReference>
<evidence type="ECO:0000256" key="6">
    <source>
        <dbReference type="ARBA" id="ARBA00044147"/>
    </source>
</evidence>
<feature type="region of interest" description="Disordered" evidence="10">
    <location>
        <begin position="21"/>
        <end position="270"/>
    </location>
</feature>
<organism evidence="11 12">
    <name type="scientific">Forsythia ovata</name>
    <dbReference type="NCBI Taxonomy" id="205694"/>
    <lineage>
        <taxon>Eukaryota</taxon>
        <taxon>Viridiplantae</taxon>
        <taxon>Streptophyta</taxon>
        <taxon>Embryophyta</taxon>
        <taxon>Tracheophyta</taxon>
        <taxon>Spermatophyta</taxon>
        <taxon>Magnoliopsida</taxon>
        <taxon>eudicotyledons</taxon>
        <taxon>Gunneridae</taxon>
        <taxon>Pentapetalae</taxon>
        <taxon>asterids</taxon>
        <taxon>lamiids</taxon>
        <taxon>Lamiales</taxon>
        <taxon>Oleaceae</taxon>
        <taxon>Forsythieae</taxon>
        <taxon>Forsythia</taxon>
    </lineage>
</organism>
<evidence type="ECO:0000256" key="4">
    <source>
        <dbReference type="ARBA" id="ARBA00022540"/>
    </source>
</evidence>
<dbReference type="InterPro" id="IPR042529">
    <property type="entry name" value="IF_2B-like_C"/>
</dbReference>
<evidence type="ECO:0000313" key="12">
    <source>
        <dbReference type="Proteomes" id="UP001604277"/>
    </source>
</evidence>